<dbReference type="InterPro" id="IPR001173">
    <property type="entry name" value="Glyco_trans_2-like"/>
</dbReference>
<comment type="similarity">
    <text evidence="1">Belongs to the glycosyltransferase 2 family.</text>
</comment>
<keyword evidence="3 6" id="KW-0808">Transferase</keyword>
<dbReference type="PANTHER" id="PTHR43630">
    <property type="entry name" value="POLY-BETA-1,6-N-ACETYL-D-GLUCOSAMINE SYNTHASE"/>
    <property type="match status" value="1"/>
</dbReference>
<dbReference type="EMBL" id="CP000482">
    <property type="protein sequence ID" value="ABL00982.1"/>
    <property type="molecule type" value="Genomic_DNA"/>
</dbReference>
<organism evidence="6 7">
    <name type="scientific">Pelobacter propionicus (strain DSM 2379 / NBRC 103807 / OttBd1)</name>
    <dbReference type="NCBI Taxonomy" id="338966"/>
    <lineage>
        <taxon>Bacteria</taxon>
        <taxon>Pseudomonadati</taxon>
        <taxon>Thermodesulfobacteriota</taxon>
        <taxon>Desulfuromonadia</taxon>
        <taxon>Desulfuromonadales</taxon>
        <taxon>Desulfuromonadaceae</taxon>
        <taxon>Pelobacter</taxon>
    </lineage>
</organism>
<keyword evidence="7" id="KW-1185">Reference proteome</keyword>
<feature type="transmembrane region" description="Helical" evidence="4">
    <location>
        <begin position="315"/>
        <end position="335"/>
    </location>
</feature>
<dbReference type="Proteomes" id="UP000006732">
    <property type="component" value="Chromosome"/>
</dbReference>
<keyword evidence="4" id="KW-0472">Membrane</keyword>
<keyword evidence="4" id="KW-0812">Transmembrane</keyword>
<feature type="transmembrane region" description="Helical" evidence="4">
    <location>
        <begin position="6"/>
        <end position="30"/>
    </location>
</feature>
<dbReference type="eggNOG" id="COG1215">
    <property type="taxonomic scope" value="Bacteria"/>
</dbReference>
<evidence type="ECO:0000313" key="7">
    <source>
        <dbReference type="Proteomes" id="UP000006732"/>
    </source>
</evidence>
<dbReference type="HOGENOM" id="CLU_046109_0_0_7"/>
<dbReference type="STRING" id="338966.Ppro_3389"/>
<dbReference type="CDD" id="cd06439">
    <property type="entry name" value="CESA_like_1"/>
    <property type="match status" value="1"/>
</dbReference>
<keyword evidence="4" id="KW-1133">Transmembrane helix</keyword>
<evidence type="ECO:0000256" key="2">
    <source>
        <dbReference type="ARBA" id="ARBA00022676"/>
    </source>
</evidence>
<dbReference type="GO" id="GO:0016757">
    <property type="term" value="F:glycosyltransferase activity"/>
    <property type="evidence" value="ECO:0007669"/>
    <property type="project" value="UniProtKB-KW"/>
</dbReference>
<dbReference type="CAZy" id="GT2">
    <property type="family name" value="Glycosyltransferase Family 2"/>
</dbReference>
<dbReference type="RefSeq" id="WP_011737198.1">
    <property type="nucleotide sequence ID" value="NC_008609.1"/>
</dbReference>
<dbReference type="PANTHER" id="PTHR43630:SF1">
    <property type="entry name" value="POLY-BETA-1,6-N-ACETYL-D-GLUCOSAMINE SYNTHASE"/>
    <property type="match status" value="1"/>
</dbReference>
<dbReference type="Pfam" id="PF00535">
    <property type="entry name" value="Glycos_transf_2"/>
    <property type="match status" value="1"/>
</dbReference>
<evidence type="ECO:0000256" key="1">
    <source>
        <dbReference type="ARBA" id="ARBA00006739"/>
    </source>
</evidence>
<evidence type="ECO:0000259" key="5">
    <source>
        <dbReference type="Pfam" id="PF00535"/>
    </source>
</evidence>
<keyword evidence="2" id="KW-0328">Glycosyltransferase</keyword>
<dbReference type="AlphaFoldDB" id="A1AUG1"/>
<protein>
    <submittedName>
        <fullName evidence="6">Glycosyl transferase, family 2</fullName>
    </submittedName>
</protein>
<dbReference type="SUPFAM" id="SSF53448">
    <property type="entry name" value="Nucleotide-diphospho-sugar transferases"/>
    <property type="match status" value="1"/>
</dbReference>
<dbReference type="Gene3D" id="3.90.550.10">
    <property type="entry name" value="Spore Coat Polysaccharide Biosynthesis Protein SpsA, Chain A"/>
    <property type="match status" value="1"/>
</dbReference>
<feature type="domain" description="Glycosyltransferase 2-like" evidence="5">
    <location>
        <begin position="52"/>
        <end position="175"/>
    </location>
</feature>
<evidence type="ECO:0000313" key="6">
    <source>
        <dbReference type="EMBL" id="ABL00982.1"/>
    </source>
</evidence>
<accession>A1AUG1</accession>
<proteinExistence type="inferred from homology"/>
<sequence>MTAALDTLIVGCVFLIIYTYLLFPLAIYCLSKILHKEQILMPQICNKPSVAIICAMYNEEDVAEAKITNFKAIAYKNIKMYIGSDGSSDRTNEILADHEDNVSLRTFTYPRRGKVHVINDLIAQTTEEIIVFTDANSMLESEAVERLIYHFYDKSVGAVCGRLHLVDKNGKSGEGFYWRFETMLKRAEGIFKCVVGGNGAIYAVRRELVNQLPADTINDDFTISMSVLLQGYGIAYAEDAIATEEVGKNDSIEFIRHIRDAAGHYRAIRHLLPLLNPCHPKRFFFYVSHRVIRWFVPFLLLLLLFIPIFVWHTFIAKVIFCFELLLYFLAFIEIVTKSKNKLFYIPYYFLYINIAMLIGFFKNMFGIQNVTWERTQRI</sequence>
<feature type="transmembrane region" description="Helical" evidence="4">
    <location>
        <begin position="291"/>
        <end position="309"/>
    </location>
</feature>
<evidence type="ECO:0000256" key="4">
    <source>
        <dbReference type="SAM" id="Phobius"/>
    </source>
</evidence>
<reference evidence="6 7" key="1">
    <citation type="submission" date="2006-10" db="EMBL/GenBank/DDBJ databases">
        <title>Complete sequence of chromosome of Pelobacter propionicus DSM 2379.</title>
        <authorList>
            <consortium name="US DOE Joint Genome Institute"/>
            <person name="Copeland A."/>
            <person name="Lucas S."/>
            <person name="Lapidus A."/>
            <person name="Barry K."/>
            <person name="Detter J.C."/>
            <person name="Glavina del Rio T."/>
            <person name="Hammon N."/>
            <person name="Israni S."/>
            <person name="Dalin E."/>
            <person name="Tice H."/>
            <person name="Pitluck S."/>
            <person name="Saunders E."/>
            <person name="Brettin T."/>
            <person name="Bruce D."/>
            <person name="Han C."/>
            <person name="Tapia R."/>
            <person name="Schmutz J."/>
            <person name="Larimer F."/>
            <person name="Land M."/>
            <person name="Hauser L."/>
            <person name="Kyrpides N."/>
            <person name="Kim E."/>
            <person name="Lovley D."/>
            <person name="Richardson P."/>
        </authorList>
    </citation>
    <scope>NUCLEOTIDE SEQUENCE [LARGE SCALE GENOMIC DNA]</scope>
    <source>
        <strain evidence="7">DSM 2379 / NBRC 103807 / OttBd1</strain>
    </source>
</reference>
<dbReference type="InterPro" id="IPR029044">
    <property type="entry name" value="Nucleotide-diphossugar_trans"/>
</dbReference>
<evidence type="ECO:0000256" key="3">
    <source>
        <dbReference type="ARBA" id="ARBA00022679"/>
    </source>
</evidence>
<feature type="transmembrane region" description="Helical" evidence="4">
    <location>
        <begin position="342"/>
        <end position="361"/>
    </location>
</feature>
<dbReference type="KEGG" id="ppd:Ppro_3389"/>
<gene>
    <name evidence="6" type="ordered locus">Ppro_3389</name>
</gene>
<name>A1AUG1_PELPD</name>